<dbReference type="eggNOG" id="arCOG03962">
    <property type="taxonomic scope" value="Archaea"/>
</dbReference>
<accession>A0A1U7EWN3</accession>
<dbReference type="Gene3D" id="3.40.33.10">
    <property type="entry name" value="CAP"/>
    <property type="match status" value="1"/>
</dbReference>
<feature type="compositionally biased region" description="Basic and acidic residues" evidence="1">
    <location>
        <begin position="67"/>
        <end position="99"/>
    </location>
</feature>
<keyword evidence="5" id="KW-1185">Reference proteome</keyword>
<dbReference type="EnsemblBacteria" id="CAI49501">
    <property type="protein sequence ID" value="CAI49501"/>
    <property type="gene ID" value="NP_2820A"/>
</dbReference>
<gene>
    <name evidence="4" type="ordered locus">NP_2820A</name>
</gene>
<feature type="transmembrane region" description="Helical" evidence="2">
    <location>
        <begin position="7"/>
        <end position="28"/>
    </location>
</feature>
<evidence type="ECO:0000259" key="3">
    <source>
        <dbReference type="Pfam" id="PF00188"/>
    </source>
</evidence>
<organism evidence="4 5">
    <name type="scientific">Natronomonas pharaonis (strain ATCC 35678 / DSM 2160 / CIP 103997 / JCM 8858 / NBRC 14720 / NCIMB 2260 / Gabara)</name>
    <name type="common">Halobacterium pharaonis</name>
    <dbReference type="NCBI Taxonomy" id="348780"/>
    <lineage>
        <taxon>Archaea</taxon>
        <taxon>Methanobacteriati</taxon>
        <taxon>Methanobacteriota</taxon>
        <taxon>Stenosarchaea group</taxon>
        <taxon>Halobacteria</taxon>
        <taxon>Halobacteriales</taxon>
        <taxon>Natronomonadaceae</taxon>
        <taxon>Natronomonas</taxon>
    </lineage>
</organism>
<dbReference type="AlphaFoldDB" id="A0A1U7EWN3"/>
<sequence>MNAKTILNIISAVILLFVVLPVVIVGAFELCTTVGNDNNSIDKEEPSNGETKLSGVPNPSSSNHSSIDGERLEDEIHHKINDKRESLDRQRLEKSERVRRIARGHSKSMATGDFYAHVDTDGNDQTDRHEMYDGCTLVGENIIIGHKQDRGVNEIAESLVERWVDSEGHYENLKSQGHNVSGVGVYVTEDGTIYATQNFCREHPDT</sequence>
<evidence type="ECO:0000313" key="4">
    <source>
        <dbReference type="EMBL" id="CAI49501.1"/>
    </source>
</evidence>
<dbReference type="HOGENOM" id="CLU_1329509_0_0_2"/>
<dbReference type="Proteomes" id="UP000002698">
    <property type="component" value="Chromosome"/>
</dbReference>
<evidence type="ECO:0000313" key="5">
    <source>
        <dbReference type="Proteomes" id="UP000002698"/>
    </source>
</evidence>
<feature type="compositionally biased region" description="Polar residues" evidence="1">
    <location>
        <begin position="57"/>
        <end position="66"/>
    </location>
</feature>
<dbReference type="Pfam" id="PF00188">
    <property type="entry name" value="CAP"/>
    <property type="match status" value="1"/>
</dbReference>
<proteinExistence type="predicted"/>
<dbReference type="CDD" id="cd05379">
    <property type="entry name" value="CAP_bacterial"/>
    <property type="match status" value="1"/>
</dbReference>
<dbReference type="PANTHER" id="PTHR31157">
    <property type="entry name" value="SCP DOMAIN-CONTAINING PROTEIN"/>
    <property type="match status" value="1"/>
</dbReference>
<dbReference type="EMBL" id="CR936257">
    <property type="protein sequence ID" value="CAI49501.1"/>
    <property type="molecule type" value="Genomic_DNA"/>
</dbReference>
<keyword evidence="2" id="KW-1133">Transmembrane helix</keyword>
<evidence type="ECO:0000256" key="2">
    <source>
        <dbReference type="SAM" id="Phobius"/>
    </source>
</evidence>
<dbReference type="InterPro" id="IPR035940">
    <property type="entry name" value="CAP_sf"/>
</dbReference>
<evidence type="ECO:0000256" key="1">
    <source>
        <dbReference type="SAM" id="MobiDB-lite"/>
    </source>
</evidence>
<keyword evidence="2" id="KW-0812">Transmembrane</keyword>
<dbReference type="STRING" id="348780.NP_2820A"/>
<dbReference type="KEGG" id="nph:NP_2820A"/>
<dbReference type="SUPFAM" id="SSF55797">
    <property type="entry name" value="PR-1-like"/>
    <property type="match status" value="1"/>
</dbReference>
<feature type="domain" description="SCP" evidence="3">
    <location>
        <begin position="79"/>
        <end position="199"/>
    </location>
</feature>
<reference evidence="4 5" key="1">
    <citation type="journal article" date="2005" name="Genome Res.">
        <title>Living with two extremes: conclusions from the genome sequence of Natronomonas pharaonis.</title>
        <authorList>
            <person name="Falb M."/>
            <person name="Pfeiffer F."/>
            <person name="Palm P."/>
            <person name="Rodewald K."/>
            <person name="Hickmann V."/>
            <person name="Tittor J."/>
            <person name="Oesterhelt D."/>
        </authorList>
    </citation>
    <scope>NUCLEOTIDE SEQUENCE [LARGE SCALE GENOMIC DNA]</scope>
    <source>
        <strain evidence="5">ATCC 35678 / DSM 2160 / CIP 103997 / JCM 8858 / NBRC 14720 / NCIMB 2260 / Gabara</strain>
    </source>
</reference>
<dbReference type="PANTHER" id="PTHR31157:SF1">
    <property type="entry name" value="SCP DOMAIN-CONTAINING PROTEIN"/>
    <property type="match status" value="1"/>
</dbReference>
<name>A0A1U7EWN3_NATPD</name>
<protein>
    <submittedName>
        <fullName evidence="4">CAP domain protein</fullName>
    </submittedName>
</protein>
<keyword evidence="2" id="KW-0472">Membrane</keyword>
<dbReference type="InterPro" id="IPR014044">
    <property type="entry name" value="CAP_dom"/>
</dbReference>
<feature type="region of interest" description="Disordered" evidence="1">
    <location>
        <begin position="35"/>
        <end position="103"/>
    </location>
</feature>